<name>A0A822ZNC2_NELNU</name>
<dbReference type="AlphaFoldDB" id="A0A822ZNC2"/>
<gene>
    <name evidence="1" type="ORF">HUJ06_016334</name>
</gene>
<dbReference type="Proteomes" id="UP000607653">
    <property type="component" value="Unassembled WGS sequence"/>
</dbReference>
<reference evidence="1 2" key="1">
    <citation type="journal article" date="2020" name="Mol. Biol. Evol.">
        <title>Distinct Expression and Methylation Patterns for Genes with Different Fates following a Single Whole-Genome Duplication in Flowering Plants.</title>
        <authorList>
            <person name="Shi T."/>
            <person name="Rahmani R.S."/>
            <person name="Gugger P.F."/>
            <person name="Wang M."/>
            <person name="Li H."/>
            <person name="Zhang Y."/>
            <person name="Li Z."/>
            <person name="Wang Q."/>
            <person name="Van de Peer Y."/>
            <person name="Marchal K."/>
            <person name="Chen J."/>
        </authorList>
    </citation>
    <scope>NUCLEOTIDE SEQUENCE [LARGE SCALE GENOMIC DNA]</scope>
    <source>
        <tissue evidence="1">Leaf</tissue>
    </source>
</reference>
<sequence>MWWQVKVHGLSILHAPFIYQRRKFFNAILFFPYLVPNS</sequence>
<evidence type="ECO:0000313" key="1">
    <source>
        <dbReference type="EMBL" id="DAD46397.1"/>
    </source>
</evidence>
<keyword evidence="2" id="KW-1185">Reference proteome</keyword>
<protein>
    <submittedName>
        <fullName evidence="1">Uncharacterized protein</fullName>
    </submittedName>
</protein>
<evidence type="ECO:0000313" key="2">
    <source>
        <dbReference type="Proteomes" id="UP000607653"/>
    </source>
</evidence>
<accession>A0A822ZNC2</accession>
<comment type="caution">
    <text evidence="1">The sequence shown here is derived from an EMBL/GenBank/DDBJ whole genome shotgun (WGS) entry which is preliminary data.</text>
</comment>
<dbReference type="EMBL" id="DUZY01000008">
    <property type="protein sequence ID" value="DAD46397.1"/>
    <property type="molecule type" value="Genomic_DNA"/>
</dbReference>
<organism evidence="1 2">
    <name type="scientific">Nelumbo nucifera</name>
    <name type="common">Sacred lotus</name>
    <dbReference type="NCBI Taxonomy" id="4432"/>
    <lineage>
        <taxon>Eukaryota</taxon>
        <taxon>Viridiplantae</taxon>
        <taxon>Streptophyta</taxon>
        <taxon>Embryophyta</taxon>
        <taxon>Tracheophyta</taxon>
        <taxon>Spermatophyta</taxon>
        <taxon>Magnoliopsida</taxon>
        <taxon>Proteales</taxon>
        <taxon>Nelumbonaceae</taxon>
        <taxon>Nelumbo</taxon>
    </lineage>
</organism>
<proteinExistence type="predicted"/>